<name>A0A6N9YQJ7_9ACTN</name>
<dbReference type="Proteomes" id="UP000469185">
    <property type="component" value="Unassembled WGS sequence"/>
</dbReference>
<dbReference type="Pfam" id="PF13561">
    <property type="entry name" value="adh_short_C2"/>
    <property type="match status" value="1"/>
</dbReference>
<reference evidence="4 5" key="1">
    <citation type="submission" date="2020-02" db="EMBL/GenBank/DDBJ databases">
        <authorList>
            <person name="Li X.-J."/>
            <person name="Feng X.-M."/>
        </authorList>
    </citation>
    <scope>NUCLEOTIDE SEQUENCE [LARGE SCALE GENOMIC DNA]</scope>
    <source>
        <strain evidence="4 5">CGMCC 4.7225</strain>
    </source>
</reference>
<keyword evidence="2" id="KW-0560">Oxidoreductase</keyword>
<accession>A0A6N9YQJ7</accession>
<dbReference type="GO" id="GO:0016616">
    <property type="term" value="F:oxidoreductase activity, acting on the CH-OH group of donors, NAD or NADP as acceptor"/>
    <property type="evidence" value="ECO:0007669"/>
    <property type="project" value="TreeGrafter"/>
</dbReference>
<dbReference type="EMBL" id="JAAGOB010000009">
    <property type="protein sequence ID" value="NED97118.1"/>
    <property type="molecule type" value="Genomic_DNA"/>
</dbReference>
<dbReference type="PANTHER" id="PTHR42760:SF132">
    <property type="entry name" value="SHORT-CHAIN DEHYDROGENASE_REDUCTASE FAMILY PROTEIN"/>
    <property type="match status" value="1"/>
</dbReference>
<comment type="caution">
    <text evidence="4">The sequence shown here is derived from an EMBL/GenBank/DDBJ whole genome shotgun (WGS) entry which is preliminary data.</text>
</comment>
<feature type="domain" description="Ketoreductase" evidence="3">
    <location>
        <begin position="1"/>
        <end position="181"/>
    </location>
</feature>
<dbReference type="InterPro" id="IPR020904">
    <property type="entry name" value="Sc_DH/Rdtase_CS"/>
</dbReference>
<organism evidence="4 5">
    <name type="scientific">Phytoactinopolyspora alkaliphila</name>
    <dbReference type="NCBI Taxonomy" id="1783498"/>
    <lineage>
        <taxon>Bacteria</taxon>
        <taxon>Bacillati</taxon>
        <taxon>Actinomycetota</taxon>
        <taxon>Actinomycetes</taxon>
        <taxon>Jiangellales</taxon>
        <taxon>Jiangellaceae</taxon>
        <taxon>Phytoactinopolyspora</taxon>
    </lineage>
</organism>
<proteinExistence type="inferred from homology"/>
<evidence type="ECO:0000256" key="2">
    <source>
        <dbReference type="ARBA" id="ARBA00023002"/>
    </source>
</evidence>
<comment type="similarity">
    <text evidence="1">Belongs to the short-chain dehydrogenases/reductases (SDR) family.</text>
</comment>
<dbReference type="AlphaFoldDB" id="A0A6N9YQJ7"/>
<evidence type="ECO:0000259" key="3">
    <source>
        <dbReference type="SMART" id="SM00822"/>
    </source>
</evidence>
<sequence>MVTGAGSGIGRAVCLALAERGARLGVVDLDGDAARSVAEQATTRGAATAAPVSCDVSAEGAVREAFDTVTRTVGAPTRVFANAGTEINAPLHEFDVDTWRRVIEVNLIGVFLTCREALRRLVADGRAGSVVCTSSPAAFVGHSGGGNSAYAASKGGVSAFIRSAALDYAPYGIRVNAVVPGATDTAMLVNGVAYDARKDEIERIREAAKAQVPLGRLARPDEVAAAVLWLLSDESSYVTGSHLICDGGLMAKSANDF</sequence>
<protein>
    <submittedName>
        <fullName evidence="4">SDR family oxidoreductase</fullName>
    </submittedName>
</protein>
<dbReference type="Gene3D" id="3.40.50.720">
    <property type="entry name" value="NAD(P)-binding Rossmann-like Domain"/>
    <property type="match status" value="1"/>
</dbReference>
<evidence type="ECO:0000256" key="1">
    <source>
        <dbReference type="ARBA" id="ARBA00006484"/>
    </source>
</evidence>
<dbReference type="InterPro" id="IPR002347">
    <property type="entry name" value="SDR_fam"/>
</dbReference>
<dbReference type="CDD" id="cd05233">
    <property type="entry name" value="SDR_c"/>
    <property type="match status" value="1"/>
</dbReference>
<dbReference type="PANTHER" id="PTHR42760">
    <property type="entry name" value="SHORT-CHAIN DEHYDROGENASES/REDUCTASES FAMILY MEMBER"/>
    <property type="match status" value="1"/>
</dbReference>
<evidence type="ECO:0000313" key="4">
    <source>
        <dbReference type="EMBL" id="NED97118.1"/>
    </source>
</evidence>
<dbReference type="SMART" id="SM00822">
    <property type="entry name" value="PKS_KR"/>
    <property type="match status" value="1"/>
</dbReference>
<gene>
    <name evidence="4" type="ORF">G1H11_17605</name>
</gene>
<keyword evidence="5" id="KW-1185">Reference proteome</keyword>
<dbReference type="FunFam" id="3.40.50.720:FF:000084">
    <property type="entry name" value="Short-chain dehydrogenase reductase"/>
    <property type="match status" value="1"/>
</dbReference>
<dbReference type="PRINTS" id="PR00081">
    <property type="entry name" value="GDHRDH"/>
</dbReference>
<dbReference type="SUPFAM" id="SSF51735">
    <property type="entry name" value="NAD(P)-binding Rossmann-fold domains"/>
    <property type="match status" value="1"/>
</dbReference>
<evidence type="ECO:0000313" key="5">
    <source>
        <dbReference type="Proteomes" id="UP000469185"/>
    </source>
</evidence>
<dbReference type="InterPro" id="IPR036291">
    <property type="entry name" value="NAD(P)-bd_dom_sf"/>
</dbReference>
<dbReference type="InterPro" id="IPR057326">
    <property type="entry name" value="KR_dom"/>
</dbReference>
<dbReference type="PROSITE" id="PS00061">
    <property type="entry name" value="ADH_SHORT"/>
    <property type="match status" value="1"/>
</dbReference>